<protein>
    <recommendedName>
        <fullName evidence="2">Bacteriophage CI repressor N-terminal domain-containing protein</fullName>
    </recommendedName>
</protein>
<evidence type="ECO:0000313" key="4">
    <source>
        <dbReference type="Proteomes" id="UP000294998"/>
    </source>
</evidence>
<dbReference type="InterPro" id="IPR010982">
    <property type="entry name" value="Lambda_DNA-bd_dom_sf"/>
</dbReference>
<evidence type="ECO:0000313" key="3">
    <source>
        <dbReference type="EMBL" id="TDN42100.1"/>
    </source>
</evidence>
<name>A0AAQ2BK84_HAEHA</name>
<dbReference type="Proteomes" id="UP000294998">
    <property type="component" value="Unassembled WGS sequence"/>
</dbReference>
<feature type="domain" description="Bacteriophage CI repressor N-terminal" evidence="2">
    <location>
        <begin position="37"/>
        <end position="98"/>
    </location>
</feature>
<dbReference type="Pfam" id="PF07022">
    <property type="entry name" value="Phage_CI_repr"/>
    <property type="match status" value="1"/>
</dbReference>
<comment type="caution">
    <text evidence="3">The sequence shown here is derived from an EMBL/GenBank/DDBJ whole genome shotgun (WGS) entry which is preliminary data.</text>
</comment>
<accession>A0AAQ2BK84</accession>
<sequence>MILFNINSYSSLLFTEFIIYMNFMNYKRFFMENFTNIVNRLKTELSITMDKDVAEILGMSKSAFAERKRRGVFPENALRLLELERPDLKLDINYILSGTREANNPNEELVKAIKATEINMDDYPFKVSPSLISPSDATNPVLLNMDEINLLANFRRSDNQGKHLISETAKMCCEHSLTNMRLAEYTEKERLDYIKKTSKKNT</sequence>
<reference evidence="3 4" key="1">
    <citation type="submission" date="2018-12" db="EMBL/GenBank/DDBJ databases">
        <authorList>
            <person name="Fluit A.C."/>
        </authorList>
    </citation>
    <scope>NUCLEOTIDE SEQUENCE [LARGE SCALE GENOMIC DNA]</scope>
    <source>
        <strain evidence="3 4">16-549009</strain>
    </source>
</reference>
<dbReference type="GO" id="GO:0045892">
    <property type="term" value="P:negative regulation of DNA-templated transcription"/>
    <property type="evidence" value="ECO:0007669"/>
    <property type="project" value="InterPro"/>
</dbReference>
<proteinExistence type="predicted"/>
<evidence type="ECO:0000259" key="2">
    <source>
        <dbReference type="Pfam" id="PF07022"/>
    </source>
</evidence>
<keyword evidence="1" id="KW-1133">Transmembrane helix</keyword>
<dbReference type="Gene3D" id="1.10.260.40">
    <property type="entry name" value="lambda repressor-like DNA-binding domains"/>
    <property type="match status" value="1"/>
</dbReference>
<keyword evidence="1" id="KW-0472">Membrane</keyword>
<dbReference type="InterPro" id="IPR010744">
    <property type="entry name" value="Phage_CI_N"/>
</dbReference>
<evidence type="ECO:0000256" key="1">
    <source>
        <dbReference type="SAM" id="Phobius"/>
    </source>
</evidence>
<feature type="transmembrane region" description="Helical" evidence="1">
    <location>
        <begin position="6"/>
        <end position="23"/>
    </location>
</feature>
<dbReference type="AlphaFoldDB" id="A0AAQ2BK84"/>
<organism evidence="3 4">
    <name type="scientific">Haemophilus haemolyticus</name>
    <dbReference type="NCBI Taxonomy" id="726"/>
    <lineage>
        <taxon>Bacteria</taxon>
        <taxon>Pseudomonadati</taxon>
        <taxon>Pseudomonadota</taxon>
        <taxon>Gammaproteobacteria</taxon>
        <taxon>Pasteurellales</taxon>
        <taxon>Pasteurellaceae</taxon>
        <taxon>Haemophilus</taxon>
    </lineage>
</organism>
<gene>
    <name evidence="3" type="ORF">EGH31_0764</name>
</gene>
<keyword evidence="1" id="KW-0812">Transmembrane</keyword>
<dbReference type="EMBL" id="RWKG01000019">
    <property type="protein sequence ID" value="TDN42100.1"/>
    <property type="molecule type" value="Genomic_DNA"/>
</dbReference>
<dbReference type="GO" id="GO:0003677">
    <property type="term" value="F:DNA binding"/>
    <property type="evidence" value="ECO:0007669"/>
    <property type="project" value="InterPro"/>
</dbReference>